<reference evidence="2" key="1">
    <citation type="submission" date="2020-11" db="EMBL/GenBank/DDBJ databases">
        <authorList>
            <consortium name="DOE Joint Genome Institute"/>
            <person name="Ahrendt S."/>
            <person name="Riley R."/>
            <person name="Andreopoulos W."/>
            <person name="Labutti K."/>
            <person name="Pangilinan J."/>
            <person name="Ruiz-Duenas F.J."/>
            <person name="Barrasa J.M."/>
            <person name="Sanchez-Garcia M."/>
            <person name="Camarero S."/>
            <person name="Miyauchi S."/>
            <person name="Serrano A."/>
            <person name="Linde D."/>
            <person name="Babiker R."/>
            <person name="Drula E."/>
            <person name="Ayuso-Fernandez I."/>
            <person name="Pacheco R."/>
            <person name="Padilla G."/>
            <person name="Ferreira P."/>
            <person name="Barriuso J."/>
            <person name="Kellner H."/>
            <person name="Castanera R."/>
            <person name="Alfaro M."/>
            <person name="Ramirez L."/>
            <person name="Pisabarro A.G."/>
            <person name="Kuo A."/>
            <person name="Tritt A."/>
            <person name="Lipzen A."/>
            <person name="He G."/>
            <person name="Yan M."/>
            <person name="Ng V."/>
            <person name="Cullen D."/>
            <person name="Martin F."/>
            <person name="Rosso M.-N."/>
            <person name="Henrissat B."/>
            <person name="Hibbett D."/>
            <person name="Martinez A.T."/>
            <person name="Grigoriev I.V."/>
        </authorList>
    </citation>
    <scope>NUCLEOTIDE SEQUENCE</scope>
    <source>
        <strain evidence="2">CBS 247.69</strain>
    </source>
</reference>
<proteinExistence type="predicted"/>
<evidence type="ECO:0000256" key="1">
    <source>
        <dbReference type="SAM" id="Phobius"/>
    </source>
</evidence>
<keyword evidence="1" id="KW-1133">Transmembrane helix</keyword>
<protein>
    <submittedName>
        <fullName evidence="2">Uncharacterized protein</fullName>
    </submittedName>
</protein>
<evidence type="ECO:0000313" key="3">
    <source>
        <dbReference type="Proteomes" id="UP000807353"/>
    </source>
</evidence>
<evidence type="ECO:0000313" key="2">
    <source>
        <dbReference type="EMBL" id="KAF9463851.1"/>
    </source>
</evidence>
<sequence length="68" mass="8337">MRRDALNYKNRRKQIKPTLYEYFIMIRRKMRIGKVINKVYVHGHPVYLSSLLSIPLITLVTRRYTTRR</sequence>
<dbReference type="AlphaFoldDB" id="A0A9P6CF94"/>
<name>A0A9P6CF94_9AGAR</name>
<feature type="transmembrane region" description="Helical" evidence="1">
    <location>
        <begin position="46"/>
        <end position="65"/>
    </location>
</feature>
<keyword evidence="1" id="KW-0812">Transmembrane</keyword>
<keyword evidence="3" id="KW-1185">Reference proteome</keyword>
<comment type="caution">
    <text evidence="2">The sequence shown here is derived from an EMBL/GenBank/DDBJ whole genome shotgun (WGS) entry which is preliminary data.</text>
</comment>
<organism evidence="2 3">
    <name type="scientific">Collybia nuda</name>
    <dbReference type="NCBI Taxonomy" id="64659"/>
    <lineage>
        <taxon>Eukaryota</taxon>
        <taxon>Fungi</taxon>
        <taxon>Dikarya</taxon>
        <taxon>Basidiomycota</taxon>
        <taxon>Agaricomycotina</taxon>
        <taxon>Agaricomycetes</taxon>
        <taxon>Agaricomycetidae</taxon>
        <taxon>Agaricales</taxon>
        <taxon>Tricholomatineae</taxon>
        <taxon>Clitocybaceae</taxon>
        <taxon>Collybia</taxon>
    </lineage>
</organism>
<accession>A0A9P6CF94</accession>
<gene>
    <name evidence="2" type="ORF">BDZ94DRAFT_1257592</name>
</gene>
<dbReference type="Proteomes" id="UP000807353">
    <property type="component" value="Unassembled WGS sequence"/>
</dbReference>
<keyword evidence="1" id="KW-0472">Membrane</keyword>
<dbReference type="EMBL" id="MU150258">
    <property type="protein sequence ID" value="KAF9463851.1"/>
    <property type="molecule type" value="Genomic_DNA"/>
</dbReference>